<evidence type="ECO:0000313" key="3">
    <source>
        <dbReference type="EMBL" id="OQV13322.1"/>
    </source>
</evidence>
<dbReference type="EMBL" id="MTYJ01000126">
    <property type="protein sequence ID" value="OQV13322.1"/>
    <property type="molecule type" value="Genomic_DNA"/>
</dbReference>
<comment type="cofactor">
    <cofactor evidence="1">
        <name>Fe(2+)</name>
        <dbReference type="ChEBI" id="CHEBI:29033"/>
    </cofactor>
</comment>
<dbReference type="OrthoDB" id="28127at2759"/>
<keyword evidence="4" id="KW-1185">Reference proteome</keyword>
<dbReference type="GO" id="GO:0005759">
    <property type="term" value="C:mitochondrial matrix"/>
    <property type="evidence" value="ECO:0007669"/>
    <property type="project" value="TreeGrafter"/>
</dbReference>
<feature type="domain" description="Alpha-ketoglutarate-dependent dioxygenase AlkB-like" evidence="2">
    <location>
        <begin position="288"/>
        <end position="377"/>
    </location>
</feature>
<gene>
    <name evidence="3" type="ORF">BV898_12433</name>
</gene>
<dbReference type="GO" id="GO:0051213">
    <property type="term" value="F:dioxygenase activity"/>
    <property type="evidence" value="ECO:0007669"/>
    <property type="project" value="UniProtKB-KW"/>
</dbReference>
<evidence type="ECO:0000256" key="1">
    <source>
        <dbReference type="ARBA" id="ARBA00001954"/>
    </source>
</evidence>
<evidence type="ECO:0000313" key="4">
    <source>
        <dbReference type="Proteomes" id="UP000192578"/>
    </source>
</evidence>
<dbReference type="GO" id="GO:0006974">
    <property type="term" value="P:DNA damage response"/>
    <property type="evidence" value="ECO:0007669"/>
    <property type="project" value="InterPro"/>
</dbReference>
<proteinExistence type="predicted"/>
<comment type="caution">
    <text evidence="3">The sequence shown here is derived from an EMBL/GenBank/DDBJ whole genome shotgun (WGS) entry which is preliminary data.</text>
</comment>
<dbReference type="GO" id="GO:0006631">
    <property type="term" value="P:fatty acid metabolic process"/>
    <property type="evidence" value="ECO:0007669"/>
    <property type="project" value="TreeGrafter"/>
</dbReference>
<dbReference type="Proteomes" id="UP000192578">
    <property type="component" value="Unassembled WGS sequence"/>
</dbReference>
<sequence>MVPFSIVAKQCFVALVKRRSQNNSTILSTSSTFTACPLLPLRPASSAVLPSGGGGKKNQTKRNSFLRTSSTFAGCSSTPRRLTSSAFIFSGGKNLNKQTQRKTILSTSSTFPSSGLHARDLVSSTSLAIGGKMLIVQAIMRLFDVHSRRFETILQPRNAALAYFRSESTSPEIDEPESPPIKNSPGNFEFVSQCPPELREQILLDFVVIDDFLSEAEERSLLEEAESQIARVRYENEENWDNAIIGYRETERKNWNSENKKIMKRVRDLAFPPGVSQLVNVHILDLAKDGYIKPHVDSIRFCGDTIAGLSLLSPAVLRLVQEAQKDPVIDVLLKRRSLYIMKGIARYNYTHEILRESQSVFKGEVVERDRRISLIFRNEPDED</sequence>
<dbReference type="PANTHER" id="PTHR21052:SF0">
    <property type="entry name" value="ALPHA-KETOGLUTARATE-DEPENDENT DIOXYGENASE ALKB HOMOLOG 7, MITOCHONDRIAL"/>
    <property type="match status" value="1"/>
</dbReference>
<organism evidence="3 4">
    <name type="scientific">Hypsibius exemplaris</name>
    <name type="common">Freshwater tardigrade</name>
    <dbReference type="NCBI Taxonomy" id="2072580"/>
    <lineage>
        <taxon>Eukaryota</taxon>
        <taxon>Metazoa</taxon>
        <taxon>Ecdysozoa</taxon>
        <taxon>Tardigrada</taxon>
        <taxon>Eutardigrada</taxon>
        <taxon>Parachela</taxon>
        <taxon>Hypsibioidea</taxon>
        <taxon>Hypsibiidae</taxon>
        <taxon>Hypsibius</taxon>
    </lineage>
</organism>
<evidence type="ECO:0000259" key="2">
    <source>
        <dbReference type="Pfam" id="PF13532"/>
    </source>
</evidence>
<dbReference type="AlphaFoldDB" id="A0A1W0WDS8"/>
<keyword evidence="3" id="KW-0560">Oxidoreductase</keyword>
<dbReference type="SUPFAM" id="SSF51197">
    <property type="entry name" value="Clavaminate synthase-like"/>
    <property type="match status" value="1"/>
</dbReference>
<dbReference type="InterPro" id="IPR027450">
    <property type="entry name" value="AlkB-like"/>
</dbReference>
<keyword evidence="3" id="KW-0223">Dioxygenase</keyword>
<dbReference type="InterPro" id="IPR037151">
    <property type="entry name" value="AlkB-like_sf"/>
</dbReference>
<dbReference type="Gene3D" id="2.60.120.590">
    <property type="entry name" value="Alpha-ketoglutarate-dependent dioxygenase AlkB-like"/>
    <property type="match status" value="1"/>
</dbReference>
<reference evidence="4" key="1">
    <citation type="submission" date="2017-01" db="EMBL/GenBank/DDBJ databases">
        <title>Comparative genomics of anhydrobiosis in the tardigrade Hypsibius dujardini.</title>
        <authorList>
            <person name="Yoshida Y."/>
            <person name="Koutsovoulos G."/>
            <person name="Laetsch D."/>
            <person name="Stevens L."/>
            <person name="Kumar S."/>
            <person name="Horikawa D."/>
            <person name="Ishino K."/>
            <person name="Komine S."/>
            <person name="Tomita M."/>
            <person name="Blaxter M."/>
            <person name="Arakawa K."/>
        </authorList>
    </citation>
    <scope>NUCLEOTIDE SEQUENCE [LARGE SCALE GENOMIC DNA]</scope>
    <source>
        <strain evidence="4">Z151</strain>
    </source>
</reference>
<name>A0A1W0WDS8_HYPEX</name>
<dbReference type="InterPro" id="IPR032870">
    <property type="entry name" value="ALKBH7-like"/>
</dbReference>
<dbReference type="Pfam" id="PF13532">
    <property type="entry name" value="2OG-FeII_Oxy_2"/>
    <property type="match status" value="1"/>
</dbReference>
<accession>A0A1W0WDS8</accession>
<dbReference type="PANTHER" id="PTHR21052">
    <property type="entry name" value="SPERMATOGENESIS ASSOCIATED 11-RELATED"/>
    <property type="match status" value="1"/>
</dbReference>
<protein>
    <submittedName>
        <fullName evidence="3">Alpha-ketoglutarate-dependent dioxygenase alkB-like protein 7, mitochondrial</fullName>
    </submittedName>
</protein>